<gene>
    <name evidence="1" type="ORF">ALAG00032_LOCUS15432</name>
</gene>
<name>A0A7S3NQ16_9STRA</name>
<dbReference type="AlphaFoldDB" id="A0A7S3NQ16"/>
<evidence type="ECO:0000313" key="1">
    <source>
        <dbReference type="EMBL" id="CAE0374628.1"/>
    </source>
</evidence>
<accession>A0A7S3NQ16</accession>
<organism evidence="1">
    <name type="scientific">Aureoumbra lagunensis</name>
    <dbReference type="NCBI Taxonomy" id="44058"/>
    <lineage>
        <taxon>Eukaryota</taxon>
        <taxon>Sar</taxon>
        <taxon>Stramenopiles</taxon>
        <taxon>Ochrophyta</taxon>
        <taxon>Pelagophyceae</taxon>
        <taxon>Pelagomonadales</taxon>
        <taxon>Aureoumbra</taxon>
    </lineage>
</organism>
<dbReference type="SUPFAM" id="SSF48371">
    <property type="entry name" value="ARM repeat"/>
    <property type="match status" value="1"/>
</dbReference>
<reference evidence="1" key="1">
    <citation type="submission" date="2021-01" db="EMBL/GenBank/DDBJ databases">
        <authorList>
            <person name="Corre E."/>
            <person name="Pelletier E."/>
            <person name="Niang G."/>
            <person name="Scheremetjew M."/>
            <person name="Finn R."/>
            <person name="Kale V."/>
            <person name="Holt S."/>
            <person name="Cochrane G."/>
            <person name="Meng A."/>
            <person name="Brown T."/>
            <person name="Cohen L."/>
        </authorList>
    </citation>
    <scope>NUCLEOTIDE SEQUENCE</scope>
    <source>
        <strain evidence="1">CCMP1510</strain>
    </source>
</reference>
<dbReference type="EMBL" id="HBIJ01023388">
    <property type="protein sequence ID" value="CAE0374628.1"/>
    <property type="molecule type" value="Transcribed_RNA"/>
</dbReference>
<sequence>MLKDPKWPAESRDRILSRALGYEGNHAEKLDAFQMLTMFPGRSQTSENEIHMWQDENVIRAISLGIRDRFEDIRYVALQLAGMLGAPNAQVAYSLWGEAIIESAQNCENDEIRKMALIALALFLRDKDLRESIDDTVINLLKNGIDELKLDLYEDIEFKGIVQATEKEKNKKDPERKTALSNSQNLKPGMRAQVCGLIKAVARNGLIGILVGKGPDNQGRWALELEVCDMNEATHLKIKAQHLRPMPPLEMSIDRIQSIIDQAPNEARIRLPSGEFCDIRSKNPYRRTNLPILYLRNKASLFLLGDPCDTNTMLRCRLIAQSSITGSLRIARISIDGGMDIHVPNTKLQRVRLDSPPQCSSTLAIHQPNAIIDRCLIEGGDYGISIHAEQCQVLSTVVLGARNAGIFASFRFRAECSTVKCCLDEGVDAKEGYDELPNTNFFQKGQIKPVEMPDFSKGGGYFSSYKQQGDGIPSVGVHA</sequence>
<proteinExistence type="predicted"/>
<dbReference type="InterPro" id="IPR016024">
    <property type="entry name" value="ARM-type_fold"/>
</dbReference>
<protein>
    <submittedName>
        <fullName evidence="1">Uncharacterized protein</fullName>
    </submittedName>
</protein>